<organism evidence="13 14">
    <name type="scientific">Granulicella aggregans</name>
    <dbReference type="NCBI Taxonomy" id="474949"/>
    <lineage>
        <taxon>Bacteria</taxon>
        <taxon>Pseudomonadati</taxon>
        <taxon>Acidobacteriota</taxon>
        <taxon>Terriglobia</taxon>
        <taxon>Terriglobales</taxon>
        <taxon>Acidobacteriaceae</taxon>
        <taxon>Granulicella</taxon>
    </lineage>
</organism>
<evidence type="ECO:0000256" key="9">
    <source>
        <dbReference type="PIRSR" id="PIRSR500134-1"/>
    </source>
</evidence>
<evidence type="ECO:0000259" key="12">
    <source>
        <dbReference type="SMART" id="SM00984"/>
    </source>
</evidence>
<dbReference type="InterPro" id="IPR014027">
    <property type="entry name" value="UDP-Glc/GDP-Man_DH_C"/>
</dbReference>
<evidence type="ECO:0000256" key="3">
    <source>
        <dbReference type="ARBA" id="ARBA00012954"/>
    </source>
</evidence>
<dbReference type="EC" id="1.1.1.22" evidence="3 8"/>
<dbReference type="PIRSF" id="PIRSF500134">
    <property type="entry name" value="UDPglc_DH_bac"/>
    <property type="match status" value="1"/>
</dbReference>
<dbReference type="PANTHER" id="PTHR43750:SF3">
    <property type="entry name" value="UDP-GLUCOSE 6-DEHYDROGENASE TUAD"/>
    <property type="match status" value="1"/>
</dbReference>
<dbReference type="InterPro" id="IPR014026">
    <property type="entry name" value="UDP-Glc/GDP-Man_DH_dimer"/>
</dbReference>
<evidence type="ECO:0000256" key="1">
    <source>
        <dbReference type="ARBA" id="ARBA00004701"/>
    </source>
</evidence>
<dbReference type="SMART" id="SM00984">
    <property type="entry name" value="UDPG_MGDP_dh_C"/>
    <property type="match status" value="1"/>
</dbReference>
<comment type="catalytic activity">
    <reaction evidence="7 8">
        <text>UDP-alpha-D-glucose + 2 NAD(+) + H2O = UDP-alpha-D-glucuronate + 2 NADH + 3 H(+)</text>
        <dbReference type="Rhea" id="RHEA:23596"/>
        <dbReference type="ChEBI" id="CHEBI:15377"/>
        <dbReference type="ChEBI" id="CHEBI:15378"/>
        <dbReference type="ChEBI" id="CHEBI:57540"/>
        <dbReference type="ChEBI" id="CHEBI:57945"/>
        <dbReference type="ChEBI" id="CHEBI:58052"/>
        <dbReference type="ChEBI" id="CHEBI:58885"/>
        <dbReference type="EC" id="1.1.1.22"/>
    </reaction>
</comment>
<dbReference type="SUPFAM" id="SSF48179">
    <property type="entry name" value="6-phosphogluconate dehydrogenase C-terminal domain-like"/>
    <property type="match status" value="1"/>
</dbReference>
<protein>
    <recommendedName>
        <fullName evidence="4 8">UDP-glucose 6-dehydrogenase</fullName>
        <ecNumber evidence="3 8">1.1.1.22</ecNumber>
    </recommendedName>
</protein>
<feature type="domain" description="UDP-glucose/GDP-mannose dehydrogenase C-terminal" evidence="12">
    <location>
        <begin position="339"/>
        <end position="443"/>
    </location>
</feature>
<dbReference type="Pfam" id="PF00984">
    <property type="entry name" value="UDPG_MGDP_dh"/>
    <property type="match status" value="1"/>
</dbReference>
<feature type="active site" description="Nucleophile" evidence="9">
    <location>
        <position position="286"/>
    </location>
</feature>
<feature type="binding site" evidence="11">
    <location>
        <position position="127"/>
    </location>
    <ligand>
        <name>NAD(+)</name>
        <dbReference type="ChEBI" id="CHEBI:57540"/>
    </ligand>
</feature>
<dbReference type="GO" id="GO:0003979">
    <property type="term" value="F:UDP-glucose 6-dehydrogenase activity"/>
    <property type="evidence" value="ECO:0007669"/>
    <property type="project" value="UniProtKB-EC"/>
</dbReference>
<comment type="caution">
    <text evidence="13">The sequence shown here is derived from an EMBL/GenBank/DDBJ whole genome shotgun (WGS) entry which is preliminary data.</text>
</comment>
<comment type="pathway">
    <text evidence="1">Nucleotide-sugar biosynthesis; UDP-alpha-D-glucuronate biosynthesis; UDP-alpha-D-glucuronate from UDP-alpha-D-glucose: step 1/1.</text>
</comment>
<dbReference type="InterPro" id="IPR036220">
    <property type="entry name" value="UDP-Glc/GDP-Man_DH_C_sf"/>
</dbReference>
<comment type="similarity">
    <text evidence="2 8">Belongs to the UDP-glucose/GDP-mannose dehydrogenase family.</text>
</comment>
<evidence type="ECO:0000256" key="5">
    <source>
        <dbReference type="ARBA" id="ARBA00023002"/>
    </source>
</evidence>
<dbReference type="Pfam" id="PF03720">
    <property type="entry name" value="UDPG_MGDP_dh_C"/>
    <property type="match status" value="1"/>
</dbReference>
<feature type="binding site" evidence="10">
    <location>
        <position position="346"/>
    </location>
    <ligand>
        <name>substrate</name>
    </ligand>
</feature>
<dbReference type="RefSeq" id="WP_184221813.1">
    <property type="nucleotide sequence ID" value="NZ_JACHIP010000007.1"/>
</dbReference>
<dbReference type="NCBIfam" id="TIGR03026">
    <property type="entry name" value="NDP-sugDHase"/>
    <property type="match status" value="1"/>
</dbReference>
<dbReference type="Pfam" id="PF03721">
    <property type="entry name" value="UDPG_MGDP_dh_N"/>
    <property type="match status" value="1"/>
</dbReference>
<dbReference type="SUPFAM" id="SSF52413">
    <property type="entry name" value="UDP-glucose/GDP-mannose dehydrogenase C-terminal domain"/>
    <property type="match status" value="1"/>
</dbReference>
<evidence type="ECO:0000256" key="4">
    <source>
        <dbReference type="ARBA" id="ARBA00015132"/>
    </source>
</evidence>
<evidence type="ECO:0000313" key="14">
    <source>
        <dbReference type="Proteomes" id="UP000540989"/>
    </source>
</evidence>
<evidence type="ECO:0000256" key="2">
    <source>
        <dbReference type="ARBA" id="ARBA00006601"/>
    </source>
</evidence>
<reference evidence="13 14" key="1">
    <citation type="submission" date="2020-08" db="EMBL/GenBank/DDBJ databases">
        <title>Genomic Encyclopedia of Type Strains, Phase IV (KMG-V): Genome sequencing to study the core and pangenomes of soil and plant-associated prokaryotes.</title>
        <authorList>
            <person name="Whitman W."/>
        </authorList>
    </citation>
    <scope>NUCLEOTIDE SEQUENCE [LARGE SCALE GENOMIC DNA]</scope>
    <source>
        <strain evidence="13 14">M8UP14</strain>
    </source>
</reference>
<keyword evidence="5 8" id="KW-0560">Oxidoreductase</keyword>
<dbReference type="UniPathway" id="UPA00038">
    <property type="reaction ID" value="UER00491"/>
</dbReference>
<name>A0A7W7ZHY6_9BACT</name>
<dbReference type="GO" id="GO:0006065">
    <property type="term" value="P:UDP-glucuronate biosynthetic process"/>
    <property type="evidence" value="ECO:0007669"/>
    <property type="project" value="UniProtKB-UniPathway"/>
</dbReference>
<dbReference type="PIRSF" id="PIRSF000124">
    <property type="entry name" value="UDPglc_GDPman_dh"/>
    <property type="match status" value="1"/>
</dbReference>
<feature type="binding site" evidence="10">
    <location>
        <begin position="158"/>
        <end position="161"/>
    </location>
    <ligand>
        <name>substrate</name>
    </ligand>
</feature>
<dbReference type="InterPro" id="IPR008927">
    <property type="entry name" value="6-PGluconate_DH-like_C_sf"/>
</dbReference>
<dbReference type="Proteomes" id="UP000540989">
    <property type="component" value="Unassembled WGS sequence"/>
</dbReference>
<feature type="binding site" evidence="11">
    <location>
        <position position="92"/>
    </location>
    <ligand>
        <name>NAD(+)</name>
        <dbReference type="ChEBI" id="CHEBI:57540"/>
    </ligand>
</feature>
<proteinExistence type="inferred from homology"/>
<evidence type="ECO:0000256" key="7">
    <source>
        <dbReference type="ARBA" id="ARBA00047473"/>
    </source>
</evidence>
<evidence type="ECO:0000256" key="11">
    <source>
        <dbReference type="PIRSR" id="PIRSR500134-3"/>
    </source>
</evidence>
<dbReference type="Gene3D" id="3.40.50.720">
    <property type="entry name" value="NAD(P)-binding Rossmann-like Domain"/>
    <property type="match status" value="2"/>
</dbReference>
<feature type="binding site" evidence="10">
    <location>
        <position position="283"/>
    </location>
    <ligand>
        <name>substrate</name>
    </ligand>
</feature>
<evidence type="ECO:0000256" key="6">
    <source>
        <dbReference type="ARBA" id="ARBA00023027"/>
    </source>
</evidence>
<feature type="binding site" evidence="11">
    <location>
        <position position="42"/>
    </location>
    <ligand>
        <name>NAD(+)</name>
        <dbReference type="ChEBI" id="CHEBI:57540"/>
    </ligand>
</feature>
<evidence type="ECO:0000256" key="10">
    <source>
        <dbReference type="PIRSR" id="PIRSR500134-2"/>
    </source>
</evidence>
<dbReference type="AlphaFoldDB" id="A0A7W7ZHY6"/>
<evidence type="ECO:0000256" key="8">
    <source>
        <dbReference type="PIRNR" id="PIRNR000124"/>
    </source>
</evidence>
<feature type="binding site" evidence="10">
    <location>
        <position position="230"/>
    </location>
    <ligand>
        <name>substrate</name>
    </ligand>
</feature>
<keyword evidence="6 8" id="KW-0520">NAD</keyword>
<gene>
    <name evidence="13" type="ORF">HDF16_004623</name>
</gene>
<keyword evidence="14" id="KW-1185">Reference proteome</keyword>
<dbReference type="InterPro" id="IPR028357">
    <property type="entry name" value="UDPglc_DH_bac"/>
</dbReference>
<dbReference type="PANTHER" id="PTHR43750">
    <property type="entry name" value="UDP-GLUCOSE 6-DEHYDROGENASE TUAD"/>
    <property type="match status" value="1"/>
</dbReference>
<feature type="binding site" evidence="11">
    <location>
        <position position="353"/>
    </location>
    <ligand>
        <name>NAD(+)</name>
        <dbReference type="ChEBI" id="CHEBI:57540"/>
    </ligand>
</feature>
<dbReference type="InterPro" id="IPR001732">
    <property type="entry name" value="UDP-Glc/GDP-Man_DH_N"/>
</dbReference>
<dbReference type="InterPro" id="IPR017476">
    <property type="entry name" value="UDP-Glc/GDP-Man"/>
</dbReference>
<feature type="binding site" evidence="11">
    <location>
        <position position="37"/>
    </location>
    <ligand>
        <name>NAD(+)</name>
        <dbReference type="ChEBI" id="CHEBI:57540"/>
    </ligand>
</feature>
<feature type="binding site" evidence="10">
    <location>
        <begin position="275"/>
        <end position="279"/>
    </location>
    <ligand>
        <name>substrate</name>
    </ligand>
</feature>
<dbReference type="EMBL" id="JACHIP010000007">
    <property type="protein sequence ID" value="MBB5059894.1"/>
    <property type="molecule type" value="Genomic_DNA"/>
</dbReference>
<sequence length="469" mass="50743">MPQSSSSIQIAVIGSGYVGLVAAVCFAEMGHGVICVDNDERKVKALQSGDTLIHETYLPELLSRYCNKEIRFTTDLAEATRESQAIFIAVGTPQSETGDADLSYVEAVACEIARSLTKYTVIVEKSTVPVYTNEWISRALVRNGVPRDLFDVVSNPEFLREGTAVADFLHPDRIVVGSDSPRASEVLAGIYSPLTGGSYYQRPDAIGGMCSAALPPPLLFTSTKSAEIIKHASNAFLALKISFINAVSNLCEATDANVEQVANGMGLDSRIGPKFLRPGIGYGGSCFPKDVAAFRSVADQMGVDFSLLTEVEKINAQQKTRFVRKVRTALWTLRGKKLGVLGLAFKGETDDIRESPAVELIEMFIAEGCSIIAYDPAATSRTQEILPAGPKLEYADDAYSTAKDVDALLILTDWMEFAKLDLQRLNSTMRYPIVVDGRNLFDPGKMAAAGFTYISIGRPAAHPTRELGA</sequence>
<feature type="binding site" evidence="11">
    <location>
        <position position="289"/>
    </location>
    <ligand>
        <name>NAD(+)</name>
        <dbReference type="ChEBI" id="CHEBI:57540"/>
    </ligand>
</feature>
<dbReference type="GO" id="GO:0051287">
    <property type="term" value="F:NAD binding"/>
    <property type="evidence" value="ECO:0007669"/>
    <property type="project" value="InterPro"/>
</dbReference>
<feature type="binding site" evidence="11">
    <location>
        <position position="161"/>
    </location>
    <ligand>
        <name>NAD(+)</name>
        <dbReference type="ChEBI" id="CHEBI:57540"/>
    </ligand>
</feature>
<accession>A0A7W7ZHY6</accession>
<dbReference type="InterPro" id="IPR036291">
    <property type="entry name" value="NAD(P)-bd_dom_sf"/>
</dbReference>
<dbReference type="Gene3D" id="1.20.5.100">
    <property type="entry name" value="Cytochrome c1, transmembrane anchor, C-terminal"/>
    <property type="match status" value="1"/>
</dbReference>
<evidence type="ECO:0000313" key="13">
    <source>
        <dbReference type="EMBL" id="MBB5059894.1"/>
    </source>
</evidence>
<dbReference type="GO" id="GO:0000271">
    <property type="term" value="P:polysaccharide biosynthetic process"/>
    <property type="evidence" value="ECO:0007669"/>
    <property type="project" value="InterPro"/>
</dbReference>
<dbReference type="SUPFAM" id="SSF51735">
    <property type="entry name" value="NAD(P)-binding Rossmann-fold domains"/>
    <property type="match status" value="1"/>
</dbReference>